<evidence type="ECO:0000256" key="1">
    <source>
        <dbReference type="SAM" id="MobiDB-lite"/>
    </source>
</evidence>
<proteinExistence type="predicted"/>
<dbReference type="PANTHER" id="PTHR40422:SF1">
    <property type="entry name" value="TRANSLATION MACHINERY-ASSOCIATED PROTEIN 17"/>
    <property type="match status" value="1"/>
</dbReference>
<evidence type="ECO:0000313" key="2">
    <source>
        <dbReference type="EMBL" id="ORZ01750.1"/>
    </source>
</evidence>
<keyword evidence="3" id="KW-1185">Reference proteome</keyword>
<accession>A0A1X2HQU8</accession>
<dbReference type="EMBL" id="MCGN01000002">
    <property type="protein sequence ID" value="ORZ01750.1"/>
    <property type="molecule type" value="Genomic_DNA"/>
</dbReference>
<dbReference type="InParanoid" id="A0A1X2HQU8"/>
<dbReference type="Proteomes" id="UP000242180">
    <property type="component" value="Unassembled WGS sequence"/>
</dbReference>
<evidence type="ECO:0000313" key="3">
    <source>
        <dbReference type="Proteomes" id="UP000242180"/>
    </source>
</evidence>
<organism evidence="2 3">
    <name type="scientific">Syncephalastrum racemosum</name>
    <name type="common">Filamentous fungus</name>
    <dbReference type="NCBI Taxonomy" id="13706"/>
    <lineage>
        <taxon>Eukaryota</taxon>
        <taxon>Fungi</taxon>
        <taxon>Fungi incertae sedis</taxon>
        <taxon>Mucoromycota</taxon>
        <taxon>Mucoromycotina</taxon>
        <taxon>Mucoromycetes</taxon>
        <taxon>Mucorales</taxon>
        <taxon>Syncephalastraceae</taxon>
        <taxon>Syncephalastrum</taxon>
    </lineage>
</organism>
<comment type="caution">
    <text evidence="2">The sequence shown here is derived from an EMBL/GenBank/DDBJ whole genome shotgun (WGS) entry which is preliminary data.</text>
</comment>
<dbReference type="PANTHER" id="PTHR40422">
    <property type="entry name" value="TRANSLATION MACHINERY-ASSOCIATED PROTEIN 17"/>
    <property type="match status" value="1"/>
</dbReference>
<dbReference type="AlphaFoldDB" id="A0A1X2HQU8"/>
<sequence>MDPHHLRLALEQLPHDTLLTEIPTVQNAIAQLLRSNVEMREFDPKGEDPDLVQAIAENQDVLQRYEARIDMTLEVIRQRIGEAAAREMASNVEAFRKQHPTTTPHADEPMEEENEGEQGVFL</sequence>
<dbReference type="OMA" id="EMREFDP"/>
<dbReference type="GO" id="GO:0030674">
    <property type="term" value="F:protein-macromolecule adaptor activity"/>
    <property type="evidence" value="ECO:0007669"/>
    <property type="project" value="TreeGrafter"/>
</dbReference>
<dbReference type="InterPro" id="IPR038966">
    <property type="entry name" value="TMA17"/>
</dbReference>
<name>A0A1X2HQU8_SYNRA</name>
<protein>
    <recommendedName>
        <fullName evidence="4">GAT domain-containing protein</fullName>
    </recommendedName>
</protein>
<dbReference type="GO" id="GO:0070682">
    <property type="term" value="P:proteasome regulatory particle assembly"/>
    <property type="evidence" value="ECO:0007669"/>
    <property type="project" value="InterPro"/>
</dbReference>
<reference evidence="2 3" key="1">
    <citation type="submission" date="2016-07" db="EMBL/GenBank/DDBJ databases">
        <title>Pervasive Adenine N6-methylation of Active Genes in Fungi.</title>
        <authorList>
            <consortium name="DOE Joint Genome Institute"/>
            <person name="Mondo S.J."/>
            <person name="Dannebaum R.O."/>
            <person name="Kuo R.C."/>
            <person name="Labutti K."/>
            <person name="Haridas S."/>
            <person name="Kuo A."/>
            <person name="Salamov A."/>
            <person name="Ahrendt S.R."/>
            <person name="Lipzen A."/>
            <person name="Sullivan W."/>
            <person name="Andreopoulos W.B."/>
            <person name="Clum A."/>
            <person name="Lindquist E."/>
            <person name="Daum C."/>
            <person name="Ramamoorthy G.K."/>
            <person name="Gryganskyi A."/>
            <person name="Culley D."/>
            <person name="Magnuson J.K."/>
            <person name="James T.Y."/>
            <person name="O'Malley M.A."/>
            <person name="Stajich J.E."/>
            <person name="Spatafora J.W."/>
            <person name="Visel A."/>
            <person name="Grigoriev I.V."/>
        </authorList>
    </citation>
    <scope>NUCLEOTIDE SEQUENCE [LARGE SCALE GENOMIC DNA]</scope>
    <source>
        <strain evidence="2 3">NRRL 2496</strain>
    </source>
</reference>
<gene>
    <name evidence="2" type="ORF">BCR43DRAFT_454436</name>
</gene>
<evidence type="ECO:0008006" key="4">
    <source>
        <dbReference type="Google" id="ProtNLM"/>
    </source>
</evidence>
<feature type="region of interest" description="Disordered" evidence="1">
    <location>
        <begin position="93"/>
        <end position="122"/>
    </location>
</feature>
<dbReference type="OrthoDB" id="548474at2759"/>